<evidence type="ECO:0000256" key="1">
    <source>
        <dbReference type="SAM" id="Phobius"/>
    </source>
</evidence>
<evidence type="ECO:0000313" key="2">
    <source>
        <dbReference type="EMBL" id="VDD94583.1"/>
    </source>
</evidence>
<keyword evidence="1" id="KW-0812">Transmembrane</keyword>
<gene>
    <name evidence="2" type="ORF">EVEC_LOCUS9334</name>
</gene>
<protein>
    <submittedName>
        <fullName evidence="4">ABC transmembrane type-1 domain-containing protein</fullName>
    </submittedName>
</protein>
<organism evidence="4">
    <name type="scientific">Enterobius vermicularis</name>
    <name type="common">Human pinworm</name>
    <dbReference type="NCBI Taxonomy" id="51028"/>
    <lineage>
        <taxon>Eukaryota</taxon>
        <taxon>Metazoa</taxon>
        <taxon>Ecdysozoa</taxon>
        <taxon>Nematoda</taxon>
        <taxon>Chromadorea</taxon>
        <taxon>Rhabditida</taxon>
        <taxon>Spirurina</taxon>
        <taxon>Oxyuridomorpha</taxon>
        <taxon>Oxyuroidea</taxon>
        <taxon>Oxyuridae</taxon>
        <taxon>Enterobius</taxon>
    </lineage>
</organism>
<keyword evidence="1" id="KW-0472">Membrane</keyword>
<dbReference type="AlphaFoldDB" id="A0A0N4VGN8"/>
<proteinExistence type="predicted"/>
<evidence type="ECO:0000313" key="4">
    <source>
        <dbReference type="WBParaSite" id="EVEC_0000997001-mRNA-1"/>
    </source>
</evidence>
<keyword evidence="1" id="KW-1133">Transmembrane helix</keyword>
<dbReference type="Proteomes" id="UP000274131">
    <property type="component" value="Unassembled WGS sequence"/>
</dbReference>
<name>A0A0N4VGN8_ENTVE</name>
<sequence>MDEFSHEGDSQMVSSQLAAHRNAIIALLSAQIFGSLVMTGLTISSVSPVLIASVLSLIYTWKQFRTTSEYLLLKTRRNWLSSKSRVRLFY</sequence>
<keyword evidence="3" id="KW-1185">Reference proteome</keyword>
<reference evidence="4" key="1">
    <citation type="submission" date="2017-02" db="UniProtKB">
        <authorList>
            <consortium name="WormBaseParasite"/>
        </authorList>
    </citation>
    <scope>IDENTIFICATION</scope>
</reference>
<evidence type="ECO:0000313" key="3">
    <source>
        <dbReference type="Proteomes" id="UP000274131"/>
    </source>
</evidence>
<dbReference type="EMBL" id="UXUI01009969">
    <property type="protein sequence ID" value="VDD94583.1"/>
    <property type="molecule type" value="Genomic_DNA"/>
</dbReference>
<reference evidence="2 3" key="2">
    <citation type="submission" date="2018-10" db="EMBL/GenBank/DDBJ databases">
        <authorList>
            <consortium name="Pathogen Informatics"/>
        </authorList>
    </citation>
    <scope>NUCLEOTIDE SEQUENCE [LARGE SCALE GENOMIC DNA]</scope>
</reference>
<feature type="transmembrane region" description="Helical" evidence="1">
    <location>
        <begin position="36"/>
        <end position="61"/>
    </location>
</feature>
<accession>A0A0N4VGN8</accession>
<dbReference type="WBParaSite" id="EVEC_0000997001-mRNA-1">
    <property type="protein sequence ID" value="EVEC_0000997001-mRNA-1"/>
    <property type="gene ID" value="EVEC_0000997001"/>
</dbReference>